<evidence type="ECO:0000256" key="5">
    <source>
        <dbReference type="ARBA" id="ARBA00023163"/>
    </source>
</evidence>
<evidence type="ECO:0000256" key="7">
    <source>
        <dbReference type="PROSITE-ProRule" id="PRU01313"/>
    </source>
</evidence>
<evidence type="ECO:0000313" key="10">
    <source>
        <dbReference type="RefSeq" id="XP_028144852.1"/>
    </source>
</evidence>
<dbReference type="Pfam" id="PF18016">
    <property type="entry name" value="SAM_3"/>
    <property type="match status" value="1"/>
</dbReference>
<dbReference type="InterPro" id="IPR040167">
    <property type="entry name" value="TF_CP2-like"/>
</dbReference>
<evidence type="ECO:0000256" key="4">
    <source>
        <dbReference type="ARBA" id="ARBA00023125"/>
    </source>
</evidence>
<evidence type="ECO:0000256" key="8">
    <source>
        <dbReference type="SAM" id="MobiDB-lite"/>
    </source>
</evidence>
<protein>
    <submittedName>
        <fullName evidence="10">Transcription factor CP2-like protein 1</fullName>
    </submittedName>
</protein>
<dbReference type="GO" id="GO:0000978">
    <property type="term" value="F:RNA polymerase II cis-regulatory region sequence-specific DNA binding"/>
    <property type="evidence" value="ECO:0007669"/>
    <property type="project" value="TreeGrafter"/>
</dbReference>
<name>A0A6P7GF19_DIAVI</name>
<feature type="region of interest" description="Disordered" evidence="8">
    <location>
        <begin position="55"/>
        <end position="78"/>
    </location>
</feature>
<evidence type="ECO:0000256" key="2">
    <source>
        <dbReference type="ARBA" id="ARBA00010852"/>
    </source>
</evidence>
<dbReference type="SUPFAM" id="SSF47769">
    <property type="entry name" value="SAM/Pointed domain"/>
    <property type="match status" value="1"/>
</dbReference>
<dbReference type="Gene3D" id="1.10.150.50">
    <property type="entry name" value="Transcription Factor, Ets-1"/>
    <property type="match status" value="1"/>
</dbReference>
<evidence type="ECO:0000256" key="3">
    <source>
        <dbReference type="ARBA" id="ARBA00023015"/>
    </source>
</evidence>
<evidence type="ECO:0000256" key="6">
    <source>
        <dbReference type="ARBA" id="ARBA00023242"/>
    </source>
</evidence>
<keyword evidence="4 7" id="KW-0238">DNA-binding</keyword>
<feature type="domain" description="Grh/CP2 DB" evidence="9">
    <location>
        <begin position="232"/>
        <end position="467"/>
    </location>
</feature>
<dbReference type="FunCoup" id="A0A6P7GF19">
    <property type="interactions" value="716"/>
</dbReference>
<dbReference type="InParanoid" id="A0A6P7GF19"/>
<dbReference type="GO" id="GO:0005634">
    <property type="term" value="C:nucleus"/>
    <property type="evidence" value="ECO:0007669"/>
    <property type="project" value="UniProtKB-SubCell"/>
</dbReference>
<dbReference type="OrthoDB" id="9996779at2759"/>
<dbReference type="Pfam" id="PF25416">
    <property type="entry name" value="GRHL1_C"/>
    <property type="match status" value="1"/>
</dbReference>
<evidence type="ECO:0000256" key="1">
    <source>
        <dbReference type="ARBA" id="ARBA00004123"/>
    </source>
</evidence>
<dbReference type="PANTHER" id="PTHR11037:SF21">
    <property type="entry name" value="GEMINI, ISOFORM C"/>
    <property type="match status" value="1"/>
</dbReference>
<dbReference type="KEGG" id="dvv:114338447"/>
<comment type="subcellular location">
    <subcellularLocation>
        <location evidence="1 7">Nucleus</location>
    </subcellularLocation>
</comment>
<reference evidence="10" key="1">
    <citation type="submission" date="2025-08" db="UniProtKB">
        <authorList>
            <consortium name="RefSeq"/>
        </authorList>
    </citation>
    <scope>IDENTIFICATION</scope>
    <source>
        <tissue evidence="10">Whole insect</tissue>
    </source>
</reference>
<dbReference type="PROSITE" id="PS51968">
    <property type="entry name" value="GRH_CP2_DB"/>
    <property type="match status" value="1"/>
</dbReference>
<keyword evidence="3" id="KW-0805">Transcription regulation</keyword>
<dbReference type="InterPro" id="IPR041418">
    <property type="entry name" value="SAM_3"/>
</dbReference>
<dbReference type="InterPro" id="IPR057520">
    <property type="entry name" value="GRHL1/CP2_C"/>
</dbReference>
<dbReference type="InterPro" id="IPR013761">
    <property type="entry name" value="SAM/pointed_sf"/>
</dbReference>
<dbReference type="PANTHER" id="PTHR11037">
    <property type="entry name" value="TRANSCRIPTION FACTOR CP2"/>
    <property type="match status" value="1"/>
</dbReference>
<accession>A0A6P7GF19</accession>
<keyword evidence="5" id="KW-0804">Transcription</keyword>
<dbReference type="InterPro" id="IPR007604">
    <property type="entry name" value="CP2"/>
</dbReference>
<sequence>MDYQLYENSDILLNDNSNNSKNSWNLPSECSMDNNTDLFGWNTLKIEDQERILKKRRLSNGGETEERKSKQMVKVQPQMSDQLTAKKEIHRDAIKMQHWQVDDYGDLNTDIENQLNIGTNDLVGTSYSVSENVLSMNGLTIFKQEAPSPTSSDVTTLQIARKNHSPTAHTNVAVNSTMEDNNSQNMFNNTISQLLSHGNLVGLQNVMENSNIPSPNSQDSYTVTSTNFNLIEDKRFQYVLAAATSIATKQNEDTLTYLNQGQSYEIKLKKLGDLSYYRGKILKTFIRVCFHERRLQYMEKEQILSWQSSRPGDRILEVDVPLSYGAYDLTQPTNALNMIHFNWDPTKEVGVYIKVNCISTEFTAKKHGGEKGVPFRIQVETFQNSDQNTHNAQKILHAAACQVKVFKLKGADRKHKQDREKIMKRPLSEREKYQPSYECTVLNDLPNEVIMPSPPLSPISTDANSIDSNPPVQNNNLLVSKADTSADSGKIIPKIISSPGLEHKEVVHTNNIIQLTQYSSPEETTKWLSLNRFEKYLDTFERFSGDDMFRMSREDLIQICGSADGIRLHNAIHLKTIPPKLKIYVCRENSSIFNAIFLTSHSNEELIQKLSSFIGMSQHQIRDVYLEGPQSIHIQLNNDVLEHIKEETMFSVQVISQESGYVLLLKRTNK</sequence>
<dbReference type="GO" id="GO:0001228">
    <property type="term" value="F:DNA-binding transcription activator activity, RNA polymerase II-specific"/>
    <property type="evidence" value="ECO:0007669"/>
    <property type="project" value="TreeGrafter"/>
</dbReference>
<evidence type="ECO:0000259" key="9">
    <source>
        <dbReference type="PROSITE" id="PS51968"/>
    </source>
</evidence>
<proteinExistence type="inferred from homology"/>
<organism evidence="10">
    <name type="scientific">Diabrotica virgifera virgifera</name>
    <name type="common">western corn rootworm</name>
    <dbReference type="NCBI Taxonomy" id="50390"/>
    <lineage>
        <taxon>Eukaryota</taxon>
        <taxon>Metazoa</taxon>
        <taxon>Ecdysozoa</taxon>
        <taxon>Arthropoda</taxon>
        <taxon>Hexapoda</taxon>
        <taxon>Insecta</taxon>
        <taxon>Pterygota</taxon>
        <taxon>Neoptera</taxon>
        <taxon>Endopterygota</taxon>
        <taxon>Coleoptera</taxon>
        <taxon>Polyphaga</taxon>
        <taxon>Cucujiformia</taxon>
        <taxon>Chrysomeloidea</taxon>
        <taxon>Chrysomelidae</taxon>
        <taxon>Galerucinae</taxon>
        <taxon>Diabroticina</taxon>
        <taxon>Diabroticites</taxon>
        <taxon>Diabrotica</taxon>
    </lineage>
</organism>
<dbReference type="Pfam" id="PF04516">
    <property type="entry name" value="CP2"/>
    <property type="match status" value="1"/>
</dbReference>
<gene>
    <name evidence="10" type="primary">LOC114338447</name>
</gene>
<dbReference type="RefSeq" id="XP_028144852.1">
    <property type="nucleotide sequence ID" value="XM_028289051.1"/>
</dbReference>
<comment type="similarity">
    <text evidence="2">Belongs to the grh/CP2 family. CP2 subfamily.</text>
</comment>
<keyword evidence="6 7" id="KW-0539">Nucleus</keyword>
<dbReference type="AlphaFoldDB" id="A0A6P7GF19"/>